<keyword evidence="3 7" id="KW-0812">Transmembrane</keyword>
<feature type="compositionally biased region" description="Polar residues" evidence="6">
    <location>
        <begin position="1"/>
        <end position="11"/>
    </location>
</feature>
<dbReference type="PANTHER" id="PTHR43568:SF1">
    <property type="entry name" value="P PROTEIN"/>
    <property type="match status" value="1"/>
</dbReference>
<dbReference type="Pfam" id="PF03600">
    <property type="entry name" value="CitMHS"/>
    <property type="match status" value="1"/>
</dbReference>
<dbReference type="InterPro" id="IPR004680">
    <property type="entry name" value="Cit_transptr-like_dom"/>
</dbReference>
<organism evidence="9 10">
    <name type="scientific">Magallana gigas</name>
    <name type="common">Pacific oyster</name>
    <name type="synonym">Crassostrea gigas</name>
    <dbReference type="NCBI Taxonomy" id="29159"/>
    <lineage>
        <taxon>Eukaryota</taxon>
        <taxon>Metazoa</taxon>
        <taxon>Spiralia</taxon>
        <taxon>Lophotrochozoa</taxon>
        <taxon>Mollusca</taxon>
        <taxon>Bivalvia</taxon>
        <taxon>Autobranchia</taxon>
        <taxon>Pteriomorphia</taxon>
        <taxon>Ostreida</taxon>
        <taxon>Ostreoidea</taxon>
        <taxon>Ostreidae</taxon>
        <taxon>Magallana</taxon>
    </lineage>
</organism>
<proteinExistence type="predicted"/>
<feature type="transmembrane region" description="Helical" evidence="7">
    <location>
        <begin position="286"/>
        <end position="306"/>
    </location>
</feature>
<feature type="transmembrane region" description="Helical" evidence="7">
    <location>
        <begin position="99"/>
        <end position="121"/>
    </location>
</feature>
<feature type="region of interest" description="Disordered" evidence="6">
    <location>
        <begin position="1"/>
        <end position="40"/>
    </location>
</feature>
<dbReference type="AlphaFoldDB" id="A0A8W8L817"/>
<comment type="subcellular location">
    <subcellularLocation>
        <location evidence="1">Membrane</location>
        <topology evidence="1">Multi-pass membrane protein</topology>
    </subcellularLocation>
</comment>
<sequence length="742" mass="83267">MTSEKSTSDLQTLLHYNRPKSTPPAANLTSKEESTFGGPFRASSVVPFDSRAIDERTPLIGVVRGQSETFSQNEEEDEEETFDKQSLRDYFSWKNKWTILNHIKIAVLLIITSVCCIGIMMKEEIKTEHWHQVSVDNKIQYQEFDSHNNPVKLLLKGPIKENTNGSLRVTFGDKSKNDTWKLEVDNNMLNSGDAAEIEHKFDKSAESKESIAFELSSNLSVVLLWKGEELPTAEIVYAAIILLFVYILIIFELVHRTLAAILGSLAAIAALSLFDKRPELGTIISWIDMETLMLLFGMMVIVSIFSETGFFDSCALQAYKLAKGKVWPLITLLCVFSAVVSAFLDNVTTILLLAPVTIRLCEVLNLDPKNILIAEVLFSNIGGTATAIGDPPNVIIVSNSDMKDKGIDFATFTGHMCVGIVFVGFVGYGALRLLYRDINKLQNQGPPEIAELKHEIELWRRAAARVSVVSREESIMKALFQQKAVQRENALIKQLYRMRRTEKKDFQQNVRELERKYYITDRWLLVKTGLVLVGVILCFFLHSFIDGMHIDLGWIAVIGAIFLLVVADIKEMENILHRVEWATLIFFAALFVLMEALTELQLIDWINTQVTDWIRGLEDDKKQQLAVAILLILWVSAIASSFIDNIPYTTAMIPVLLQISESENIPLQPLTFALAFGACLGGNGTLIGASANVVCAGIAEQHGYGFSFKEFFKVGFPLMLVTTVIAMFYLLICHVAFKWHPD</sequence>
<feature type="transmembrane region" description="Helical" evidence="7">
    <location>
        <begin position="716"/>
        <end position="737"/>
    </location>
</feature>
<dbReference type="Proteomes" id="UP000005408">
    <property type="component" value="Unassembled WGS sequence"/>
</dbReference>
<dbReference type="PANTHER" id="PTHR43568">
    <property type="entry name" value="P PROTEIN"/>
    <property type="match status" value="1"/>
</dbReference>
<feature type="transmembrane region" description="Helical" evidence="7">
    <location>
        <begin position="235"/>
        <end position="251"/>
    </location>
</feature>
<keyword evidence="2" id="KW-0813">Transport</keyword>
<dbReference type="EnsemblMetazoa" id="G27013.1">
    <property type="protein sequence ID" value="G27013.1:cds"/>
    <property type="gene ID" value="G27013"/>
</dbReference>
<name>A0A8W8L817_MAGGI</name>
<evidence type="ECO:0000256" key="4">
    <source>
        <dbReference type="ARBA" id="ARBA00022989"/>
    </source>
</evidence>
<feature type="domain" description="Citrate transporter-like" evidence="8">
    <location>
        <begin position="246"/>
        <end position="677"/>
    </location>
</feature>
<feature type="transmembrane region" description="Helical" evidence="7">
    <location>
        <begin position="524"/>
        <end position="545"/>
    </location>
</feature>
<accession>A0A8W8L817</accession>
<keyword evidence="5 7" id="KW-0472">Membrane</keyword>
<evidence type="ECO:0000256" key="1">
    <source>
        <dbReference type="ARBA" id="ARBA00004141"/>
    </source>
</evidence>
<evidence type="ECO:0000256" key="5">
    <source>
        <dbReference type="ARBA" id="ARBA00023136"/>
    </source>
</evidence>
<dbReference type="InterPro" id="IPR051475">
    <property type="entry name" value="Diverse_Ion_Transporter"/>
</dbReference>
<feature type="transmembrane region" description="Helical" evidence="7">
    <location>
        <begin position="551"/>
        <end position="569"/>
    </location>
</feature>
<keyword evidence="10" id="KW-1185">Reference proteome</keyword>
<feature type="transmembrane region" description="Helical" evidence="7">
    <location>
        <begin position="623"/>
        <end position="643"/>
    </location>
</feature>
<keyword evidence="4 7" id="KW-1133">Transmembrane helix</keyword>
<reference evidence="9" key="1">
    <citation type="submission" date="2022-08" db="UniProtKB">
        <authorList>
            <consortium name="EnsemblMetazoa"/>
        </authorList>
    </citation>
    <scope>IDENTIFICATION</scope>
    <source>
        <strain evidence="9">05x7-T-G4-1.051#20</strain>
    </source>
</reference>
<evidence type="ECO:0000313" key="10">
    <source>
        <dbReference type="Proteomes" id="UP000005408"/>
    </source>
</evidence>
<dbReference type="CDD" id="cd01116">
    <property type="entry name" value="P_permease"/>
    <property type="match status" value="1"/>
</dbReference>
<evidence type="ECO:0000256" key="2">
    <source>
        <dbReference type="ARBA" id="ARBA00022448"/>
    </source>
</evidence>
<feature type="transmembrane region" description="Helical" evidence="7">
    <location>
        <begin position="257"/>
        <end position="274"/>
    </location>
</feature>
<dbReference type="GO" id="GO:0055085">
    <property type="term" value="P:transmembrane transport"/>
    <property type="evidence" value="ECO:0007669"/>
    <property type="project" value="InterPro"/>
</dbReference>
<feature type="transmembrane region" description="Helical" evidence="7">
    <location>
        <begin position="326"/>
        <end position="358"/>
    </location>
</feature>
<evidence type="ECO:0000256" key="3">
    <source>
        <dbReference type="ARBA" id="ARBA00022692"/>
    </source>
</evidence>
<protein>
    <recommendedName>
        <fullName evidence="8">Citrate transporter-like domain-containing protein</fullName>
    </recommendedName>
</protein>
<evidence type="ECO:0000313" key="9">
    <source>
        <dbReference type="EnsemblMetazoa" id="G27013.1:cds"/>
    </source>
</evidence>
<evidence type="ECO:0000256" key="6">
    <source>
        <dbReference type="SAM" id="MobiDB-lite"/>
    </source>
</evidence>
<feature type="transmembrane region" description="Helical" evidence="7">
    <location>
        <begin position="581"/>
        <end position="603"/>
    </location>
</feature>
<dbReference type="GO" id="GO:0016020">
    <property type="term" value="C:membrane"/>
    <property type="evidence" value="ECO:0007669"/>
    <property type="project" value="UniProtKB-SubCell"/>
</dbReference>
<feature type="transmembrane region" description="Helical" evidence="7">
    <location>
        <begin position="409"/>
        <end position="431"/>
    </location>
</feature>
<evidence type="ECO:0000259" key="8">
    <source>
        <dbReference type="Pfam" id="PF03600"/>
    </source>
</evidence>
<evidence type="ECO:0000256" key="7">
    <source>
        <dbReference type="SAM" id="Phobius"/>
    </source>
</evidence>